<evidence type="ECO:0000259" key="4">
    <source>
        <dbReference type="PROSITE" id="PS50112"/>
    </source>
</evidence>
<dbReference type="NCBIfam" id="TIGR00229">
    <property type="entry name" value="sensory_box"/>
    <property type="match status" value="1"/>
</dbReference>
<dbReference type="InterPro" id="IPR036097">
    <property type="entry name" value="HisK_dim/P_sf"/>
</dbReference>
<dbReference type="OrthoDB" id="9811889at2"/>
<dbReference type="InterPro" id="IPR035965">
    <property type="entry name" value="PAS-like_dom_sf"/>
</dbReference>
<dbReference type="Gene3D" id="3.30.450.40">
    <property type="match status" value="1"/>
</dbReference>
<dbReference type="Pfam" id="PF01590">
    <property type="entry name" value="GAF"/>
    <property type="match status" value="1"/>
</dbReference>
<dbReference type="GO" id="GO:0000155">
    <property type="term" value="F:phosphorelay sensor kinase activity"/>
    <property type="evidence" value="ECO:0007669"/>
    <property type="project" value="InterPro"/>
</dbReference>
<feature type="domain" description="PAS" evidence="4">
    <location>
        <begin position="251"/>
        <end position="324"/>
    </location>
</feature>
<dbReference type="PANTHER" id="PTHR43102">
    <property type="entry name" value="SLR1143 PROTEIN"/>
    <property type="match status" value="1"/>
</dbReference>
<dbReference type="Gene3D" id="3.30.450.20">
    <property type="entry name" value="PAS domain"/>
    <property type="match status" value="1"/>
</dbReference>
<dbReference type="Pfam" id="PF00989">
    <property type="entry name" value="PAS"/>
    <property type="match status" value="1"/>
</dbReference>
<dbReference type="EMBL" id="VBSN01000049">
    <property type="protein sequence ID" value="KAA6438460.1"/>
    <property type="molecule type" value="Genomic_DNA"/>
</dbReference>
<evidence type="ECO:0000256" key="3">
    <source>
        <dbReference type="SAM" id="Coils"/>
    </source>
</evidence>
<name>A0A5M8QTV6_9BACT</name>
<keyword evidence="3" id="KW-0175">Coiled coil</keyword>
<dbReference type="PANTHER" id="PTHR43102:SF2">
    <property type="entry name" value="GAF DOMAIN-CONTAINING PROTEIN"/>
    <property type="match status" value="1"/>
</dbReference>
<evidence type="ECO:0000313" key="5">
    <source>
        <dbReference type="EMBL" id="KAA6438460.1"/>
    </source>
</evidence>
<comment type="caution">
    <text evidence="5">The sequence shown here is derived from an EMBL/GenBank/DDBJ whole genome shotgun (WGS) entry which is preliminary data.</text>
</comment>
<dbReference type="SUPFAM" id="SSF55785">
    <property type="entry name" value="PYP-like sensor domain (PAS domain)"/>
    <property type="match status" value="1"/>
</dbReference>
<dbReference type="InterPro" id="IPR013767">
    <property type="entry name" value="PAS_fold"/>
</dbReference>
<reference evidence="5 6" key="1">
    <citation type="submission" date="2019-05" db="EMBL/GenBank/DDBJ databases">
        <authorList>
            <person name="Qu J.-H."/>
        </authorList>
    </citation>
    <scope>NUCLEOTIDE SEQUENCE [LARGE SCALE GENOMIC DNA]</scope>
    <source>
        <strain evidence="5 6">NS28</strain>
    </source>
</reference>
<dbReference type="AlphaFoldDB" id="A0A5M8QTV6"/>
<dbReference type="InterPro" id="IPR003018">
    <property type="entry name" value="GAF"/>
</dbReference>
<dbReference type="CDD" id="cd00082">
    <property type="entry name" value="HisKA"/>
    <property type="match status" value="1"/>
</dbReference>
<dbReference type="InterPro" id="IPR029016">
    <property type="entry name" value="GAF-like_dom_sf"/>
</dbReference>
<organism evidence="5 6">
    <name type="scientific">Dyadobacter flavalbus</name>
    <dbReference type="NCBI Taxonomy" id="2579942"/>
    <lineage>
        <taxon>Bacteria</taxon>
        <taxon>Pseudomonadati</taxon>
        <taxon>Bacteroidota</taxon>
        <taxon>Cytophagia</taxon>
        <taxon>Cytophagales</taxon>
        <taxon>Spirosomataceae</taxon>
        <taxon>Dyadobacter</taxon>
    </lineage>
</organism>
<dbReference type="CDD" id="cd00130">
    <property type="entry name" value="PAS"/>
    <property type="match status" value="1"/>
</dbReference>
<dbReference type="EC" id="2.7.13.3" evidence="2"/>
<dbReference type="SUPFAM" id="SSF47384">
    <property type="entry name" value="Homodimeric domain of signal transducing histidine kinase"/>
    <property type="match status" value="1"/>
</dbReference>
<dbReference type="Gene3D" id="1.10.287.130">
    <property type="match status" value="1"/>
</dbReference>
<dbReference type="InterPro" id="IPR003661">
    <property type="entry name" value="HisK_dim/P_dom"/>
</dbReference>
<dbReference type="GO" id="GO:0006355">
    <property type="term" value="P:regulation of DNA-templated transcription"/>
    <property type="evidence" value="ECO:0007669"/>
    <property type="project" value="InterPro"/>
</dbReference>
<feature type="coiled-coil region" evidence="3">
    <location>
        <begin position="162"/>
        <end position="189"/>
    </location>
</feature>
<gene>
    <name evidence="5" type="ORF">FEM33_17390</name>
</gene>
<dbReference type="PROSITE" id="PS50112">
    <property type="entry name" value="PAS"/>
    <property type="match status" value="1"/>
</dbReference>
<sequence length="375" mass="42886">MNRYQEIEIAVDKTEVERLKAVHSFLEIDFEKRKEFQDIVDLAARLCNKPVALITLLDENENWIKVRSGVNHQVMPRRTSFCQYAINQDEMTIIPDTVQDHRFDDNDLVHQDPNVRFYAGAPLALGSGLKLGTLCLFDVTPGNLDEIQKSTLTVLARQVVFLMELELSRQLLEKQMQDIKAKNESLIKIAYIQSHNIRQPLTSIMALVNLIKDGYQEVNEEWIHMISEATNTLDQRIHEIVKESLAEKDIKALRFNKMVEEIEDYAILLLDRNGNVENWNKGAEILKGYKAHEIIGKNFSVFYTHPDLVNKVPESLIQQAVMSGVAKNEGWRLRKDGSRFWGSILITAIHNDSGEVIGFTKVTRLLANDNSDTGL</sequence>
<proteinExistence type="predicted"/>
<evidence type="ECO:0000256" key="2">
    <source>
        <dbReference type="ARBA" id="ARBA00012438"/>
    </source>
</evidence>
<comment type="catalytic activity">
    <reaction evidence="1">
        <text>ATP + protein L-histidine = ADP + protein N-phospho-L-histidine.</text>
        <dbReference type="EC" id="2.7.13.3"/>
    </reaction>
</comment>
<dbReference type="Proteomes" id="UP000323994">
    <property type="component" value="Unassembled WGS sequence"/>
</dbReference>
<dbReference type="InterPro" id="IPR000014">
    <property type="entry name" value="PAS"/>
</dbReference>
<protein>
    <recommendedName>
        <fullName evidence="2">histidine kinase</fullName>
        <ecNumber evidence="2">2.7.13.3</ecNumber>
    </recommendedName>
</protein>
<dbReference type="RefSeq" id="WP_139013262.1">
    <property type="nucleotide sequence ID" value="NZ_VBSN01000049.1"/>
</dbReference>
<evidence type="ECO:0000313" key="6">
    <source>
        <dbReference type="Proteomes" id="UP000323994"/>
    </source>
</evidence>
<accession>A0A5M8QTV6</accession>
<evidence type="ECO:0000256" key="1">
    <source>
        <dbReference type="ARBA" id="ARBA00000085"/>
    </source>
</evidence>
<keyword evidence="6" id="KW-1185">Reference proteome</keyword>
<dbReference type="SUPFAM" id="SSF55781">
    <property type="entry name" value="GAF domain-like"/>
    <property type="match status" value="1"/>
</dbReference>